<keyword evidence="4" id="KW-1185">Reference proteome</keyword>
<dbReference type="RefSeq" id="WP_087202509.1">
    <property type="nucleotide sequence ID" value="NZ_CP173660.1"/>
</dbReference>
<dbReference type="PANTHER" id="PTHR46333">
    <property type="entry name" value="CYTOKINESIS PROTEIN 3"/>
    <property type="match status" value="1"/>
</dbReference>
<evidence type="ECO:0000313" key="4">
    <source>
        <dbReference type="Proteomes" id="UP000779049"/>
    </source>
</evidence>
<dbReference type="EMBL" id="VIRV01000017">
    <property type="protein sequence ID" value="MBY0759492.1"/>
    <property type="molecule type" value="Genomic_DNA"/>
</dbReference>
<dbReference type="Pfam" id="PF01841">
    <property type="entry name" value="Transglut_core"/>
    <property type="match status" value="1"/>
</dbReference>
<name>A0ABS7L934_9FIRM</name>
<protein>
    <recommendedName>
        <fullName evidence="2">Transglutaminase-like domain-containing protein</fullName>
    </recommendedName>
</protein>
<feature type="domain" description="Transglutaminase-like" evidence="2">
    <location>
        <begin position="170"/>
        <end position="257"/>
    </location>
</feature>
<reference evidence="3 4" key="1">
    <citation type="journal article" date="2020" name="New Microbes New Infect">
        <title>Sellimonas caecigallum sp. nov., description and genome sequence of a new member of the Sellimonas genus isolated from the cecum of feral chicken.</title>
        <authorList>
            <person name="Wongkuna S."/>
            <person name="Ghimire S."/>
            <person name="Antony L."/>
            <person name="Chankhamhaengdecha S."/>
            <person name="Janvilisri T."/>
            <person name="Scaria J."/>
        </authorList>
    </citation>
    <scope>NUCLEOTIDE SEQUENCE [LARGE SCALE GENOMIC DNA]</scope>
    <source>
        <strain evidence="3 4">SW451</strain>
    </source>
</reference>
<keyword evidence="1" id="KW-0732">Signal</keyword>
<dbReference type="Proteomes" id="UP000779049">
    <property type="component" value="Unassembled WGS sequence"/>
</dbReference>
<organism evidence="3 4">
    <name type="scientific">Sellimonas caecigallum</name>
    <dbReference type="NCBI Taxonomy" id="2592333"/>
    <lineage>
        <taxon>Bacteria</taxon>
        <taxon>Bacillati</taxon>
        <taxon>Bacillota</taxon>
        <taxon>Clostridia</taxon>
        <taxon>Lachnospirales</taxon>
        <taxon>Lachnospiraceae</taxon>
        <taxon>Sellimonas</taxon>
    </lineage>
</organism>
<feature type="chain" id="PRO_5047527754" description="Transglutaminase-like domain-containing protein" evidence="1">
    <location>
        <begin position="28"/>
        <end position="403"/>
    </location>
</feature>
<dbReference type="InterPro" id="IPR038765">
    <property type="entry name" value="Papain-like_cys_pep_sf"/>
</dbReference>
<proteinExistence type="predicted"/>
<dbReference type="InterPro" id="IPR052557">
    <property type="entry name" value="CAP/Cytokinesis_protein"/>
</dbReference>
<dbReference type="Gene3D" id="3.10.620.30">
    <property type="match status" value="1"/>
</dbReference>
<evidence type="ECO:0000313" key="3">
    <source>
        <dbReference type="EMBL" id="MBY0759492.1"/>
    </source>
</evidence>
<sequence length="403" mass="46431">MRKREKNVQKKAAVMTSFVLLAVVLSAAEGCGKIEMASEEMAVSLEEKEVSVPVEIRGVELEVKYYFSKLDKKEKDCYKEILEGIQSGKEEIRVSLTDAKKVNEIFGLVLNDFPDIFWCSGQAQTTSYKNGEGGYSLFAPVYTYKGQEKEAMEQEIQREAEACIANYRPEQDSEYERIKYVYEYLIRSVDYETGVKDSQNIYSALVGKRSVCAGYARATQYLLEKLGVFCTYVTGKSEGQPHAWNLVQCDGKYYYVDTTWGDPVFRQDEGMPEISEEQKIQYDYLCCSDEELFRTHSLDDNVEMPACVSLDANYYVKAGKYYQRYDQERIKRQLNQDIAEGNVTSVFKFSDKKSYEEARKKIVGEDIKEAAGNLAKRYGLTSVRYSYQEDPRLYKVTVYWQYG</sequence>
<evidence type="ECO:0000256" key="1">
    <source>
        <dbReference type="SAM" id="SignalP"/>
    </source>
</evidence>
<dbReference type="PANTHER" id="PTHR46333:SF2">
    <property type="entry name" value="CYTOKINESIS PROTEIN 3"/>
    <property type="match status" value="1"/>
</dbReference>
<accession>A0ABS7L934</accession>
<comment type="caution">
    <text evidence="3">The sequence shown here is derived from an EMBL/GenBank/DDBJ whole genome shotgun (WGS) entry which is preliminary data.</text>
</comment>
<dbReference type="SUPFAM" id="SSF54001">
    <property type="entry name" value="Cysteine proteinases"/>
    <property type="match status" value="1"/>
</dbReference>
<feature type="signal peptide" evidence="1">
    <location>
        <begin position="1"/>
        <end position="27"/>
    </location>
</feature>
<dbReference type="InterPro" id="IPR002931">
    <property type="entry name" value="Transglutaminase-like"/>
</dbReference>
<gene>
    <name evidence="3" type="ORF">FLB61_10410</name>
</gene>
<evidence type="ECO:0000259" key="2">
    <source>
        <dbReference type="Pfam" id="PF01841"/>
    </source>
</evidence>